<gene>
    <name evidence="3" type="ORF">F1559_000939</name>
</gene>
<feature type="transmembrane region" description="Helical" evidence="2">
    <location>
        <begin position="44"/>
        <end position="69"/>
    </location>
</feature>
<keyword evidence="4" id="KW-1185">Reference proteome</keyword>
<keyword evidence="2" id="KW-0812">Transmembrane</keyword>
<accession>A0A7J7ICY9</accession>
<comment type="caution">
    <text evidence="3">The sequence shown here is derived from an EMBL/GenBank/DDBJ whole genome shotgun (WGS) entry which is preliminary data.</text>
</comment>
<organism evidence="3 4">
    <name type="scientific">Cyanidiococcus yangmingshanensis</name>
    <dbReference type="NCBI Taxonomy" id="2690220"/>
    <lineage>
        <taxon>Eukaryota</taxon>
        <taxon>Rhodophyta</taxon>
        <taxon>Bangiophyceae</taxon>
        <taxon>Cyanidiales</taxon>
        <taxon>Cyanidiaceae</taxon>
        <taxon>Cyanidiococcus</taxon>
    </lineage>
</organism>
<keyword evidence="2" id="KW-0472">Membrane</keyword>
<evidence type="ECO:0000256" key="2">
    <source>
        <dbReference type="SAM" id="Phobius"/>
    </source>
</evidence>
<reference evidence="3 4" key="1">
    <citation type="journal article" date="2020" name="J. Phycol.">
        <title>Comparative genome analysis reveals Cyanidiococcus gen. nov., a new extremophilic red algal genus sister to Cyanidioschyzon (Cyanidioschyzonaceae, Rhodophyta).</title>
        <authorList>
            <person name="Liu S.-L."/>
            <person name="Chiang Y.-R."/>
            <person name="Yoon H.S."/>
            <person name="Fu H.-Y."/>
        </authorList>
    </citation>
    <scope>NUCLEOTIDE SEQUENCE [LARGE SCALE GENOMIC DNA]</scope>
    <source>
        <strain evidence="3 4">THAL066</strain>
    </source>
</reference>
<feature type="region of interest" description="Disordered" evidence="1">
    <location>
        <begin position="153"/>
        <end position="178"/>
    </location>
</feature>
<evidence type="ECO:0000256" key="1">
    <source>
        <dbReference type="SAM" id="MobiDB-lite"/>
    </source>
</evidence>
<evidence type="ECO:0000313" key="3">
    <source>
        <dbReference type="EMBL" id="KAF6000407.1"/>
    </source>
</evidence>
<dbReference type="AlphaFoldDB" id="A0A7J7ICY9"/>
<proteinExistence type="predicted"/>
<name>A0A7J7ICY9_9RHOD</name>
<dbReference type="EMBL" id="VWRR01000020">
    <property type="protein sequence ID" value="KAF6000407.1"/>
    <property type="molecule type" value="Genomic_DNA"/>
</dbReference>
<dbReference type="Proteomes" id="UP000530660">
    <property type="component" value="Unassembled WGS sequence"/>
</dbReference>
<protein>
    <submittedName>
        <fullName evidence="3">Uncharacterized protein</fullName>
    </submittedName>
</protein>
<keyword evidence="2" id="KW-1133">Transmembrane helix</keyword>
<sequence>MQRALFRGISSSLLCRGALRFLLRLGGSWRGTNANWLRKLGRVGLVLFGSWLLLLFLGEVLAACIELVIQTLALFSAQVRVDDDDERVPRWRAMTRRLAKTVRVPASLGSLTRFRIGFGTRIAFCWGVASFRPWAGADEQVFRTTSVDPGALVGSGTKTGALGRKPDPRLDTTTALRP</sequence>
<evidence type="ECO:0000313" key="4">
    <source>
        <dbReference type="Proteomes" id="UP000530660"/>
    </source>
</evidence>